<evidence type="ECO:0000313" key="3">
    <source>
        <dbReference type="Proteomes" id="UP000509346"/>
    </source>
</evidence>
<dbReference type="RefSeq" id="WP_179922474.1">
    <property type="nucleotide sequence ID" value="NZ_CP058909.1"/>
</dbReference>
<keyword evidence="1" id="KW-0812">Transmembrane</keyword>
<dbReference type="Pfam" id="PF24363">
    <property type="entry name" value="DUF7519"/>
    <property type="match status" value="1"/>
</dbReference>
<dbReference type="OrthoDB" id="157642at2157"/>
<dbReference type="EMBL" id="CP058909">
    <property type="protein sequence ID" value="QLH82006.1"/>
    <property type="molecule type" value="Genomic_DNA"/>
</dbReference>
<reference evidence="2 3" key="1">
    <citation type="submission" date="2020-07" db="EMBL/GenBank/DDBJ databases">
        <title>Halosimplex litoreum sp. nov. and Halosimplex rubrum sp. nov., isolated from different salt environments.</title>
        <authorList>
            <person name="Cui H."/>
        </authorList>
    </citation>
    <scope>NUCLEOTIDE SEQUENCE [LARGE SCALE GENOMIC DNA]</scope>
    <source>
        <strain evidence="2 3">R2</strain>
    </source>
</reference>
<dbReference type="AlphaFoldDB" id="A0A7D5P6E5"/>
<protein>
    <submittedName>
        <fullName evidence="2">Uncharacterized protein</fullName>
    </submittedName>
</protein>
<evidence type="ECO:0000256" key="1">
    <source>
        <dbReference type="SAM" id="Phobius"/>
    </source>
</evidence>
<dbReference type="KEGG" id="hpel:HZS54_10410"/>
<organism evidence="2 3">
    <name type="scientific">Halosimplex pelagicum</name>
    <dbReference type="NCBI Taxonomy" id="869886"/>
    <lineage>
        <taxon>Archaea</taxon>
        <taxon>Methanobacteriati</taxon>
        <taxon>Methanobacteriota</taxon>
        <taxon>Stenosarchaea group</taxon>
        <taxon>Halobacteria</taxon>
        <taxon>Halobacteriales</taxon>
        <taxon>Haloarculaceae</taxon>
        <taxon>Halosimplex</taxon>
    </lineage>
</organism>
<gene>
    <name evidence="2" type="ORF">HZS54_10410</name>
</gene>
<name>A0A7D5P6E5_9EURY</name>
<keyword evidence="1" id="KW-0472">Membrane</keyword>
<feature type="transmembrane region" description="Helical" evidence="1">
    <location>
        <begin position="123"/>
        <end position="144"/>
    </location>
</feature>
<accession>A0A7D5P6E5</accession>
<dbReference type="GeneID" id="56083005"/>
<feature type="transmembrane region" description="Helical" evidence="1">
    <location>
        <begin position="150"/>
        <end position="170"/>
    </location>
</feature>
<feature type="transmembrane region" description="Helical" evidence="1">
    <location>
        <begin position="63"/>
        <end position="84"/>
    </location>
</feature>
<sequence>MSTKRKIVELDRSPTSVSRGVSIIAAFVAVATSAPFSFMAMPFSFGGLAMVGYGLFVTETRRWLSIGVAGIFAGVLISGSYGTAGELLLLSLIGTIVAWDVGENAISLGEQIGSQTRTRRTEVVHASASALVGVLAGGFGYLAYQVSSSGYPAAALVLLLVGAVVLLWTIRS</sequence>
<feature type="transmembrane region" description="Helical" evidence="1">
    <location>
        <begin position="21"/>
        <end position="43"/>
    </location>
</feature>
<evidence type="ECO:0000313" key="2">
    <source>
        <dbReference type="EMBL" id="QLH82006.1"/>
    </source>
</evidence>
<keyword evidence="1" id="KW-1133">Transmembrane helix</keyword>
<dbReference type="InterPro" id="IPR055941">
    <property type="entry name" value="DUF7519"/>
</dbReference>
<dbReference type="Proteomes" id="UP000509346">
    <property type="component" value="Chromosome"/>
</dbReference>
<keyword evidence="3" id="KW-1185">Reference proteome</keyword>
<proteinExistence type="predicted"/>